<evidence type="ECO:0000256" key="1">
    <source>
        <dbReference type="SAM" id="SignalP"/>
    </source>
</evidence>
<keyword evidence="1" id="KW-0732">Signal</keyword>
<protein>
    <submittedName>
        <fullName evidence="2">Uncharacterized protein</fullName>
    </submittedName>
</protein>
<dbReference type="OrthoDB" id="4843554at2759"/>
<name>A0A9P1GYD8_9PEZI</name>
<gene>
    <name evidence="2" type="ORF">PPNO1_LOCUS2849</name>
</gene>
<proteinExistence type="predicted"/>
<dbReference type="EMBL" id="CALLCH030000007">
    <property type="protein sequence ID" value="CAI4213096.1"/>
    <property type="molecule type" value="Genomic_DNA"/>
</dbReference>
<comment type="caution">
    <text evidence="2">The sequence shown here is derived from an EMBL/GenBank/DDBJ whole genome shotgun (WGS) entry which is preliminary data.</text>
</comment>
<organism evidence="2 3">
    <name type="scientific">Parascedosporium putredinis</name>
    <dbReference type="NCBI Taxonomy" id="1442378"/>
    <lineage>
        <taxon>Eukaryota</taxon>
        <taxon>Fungi</taxon>
        <taxon>Dikarya</taxon>
        <taxon>Ascomycota</taxon>
        <taxon>Pezizomycotina</taxon>
        <taxon>Sordariomycetes</taxon>
        <taxon>Hypocreomycetidae</taxon>
        <taxon>Microascales</taxon>
        <taxon>Microascaceae</taxon>
        <taxon>Parascedosporium</taxon>
    </lineage>
</organism>
<dbReference type="AlphaFoldDB" id="A0A9P1GYD8"/>
<feature type="chain" id="PRO_5040209880" evidence="1">
    <location>
        <begin position="21"/>
        <end position="286"/>
    </location>
</feature>
<keyword evidence="3" id="KW-1185">Reference proteome</keyword>
<feature type="signal peptide" evidence="1">
    <location>
        <begin position="1"/>
        <end position="20"/>
    </location>
</feature>
<evidence type="ECO:0000313" key="2">
    <source>
        <dbReference type="EMBL" id="CAI4213096.1"/>
    </source>
</evidence>
<reference evidence="2" key="1">
    <citation type="submission" date="2022-11" db="EMBL/GenBank/DDBJ databases">
        <authorList>
            <person name="Scott C."/>
            <person name="Bruce N."/>
        </authorList>
    </citation>
    <scope>NUCLEOTIDE SEQUENCE</scope>
</reference>
<accession>A0A9P1GYD8</accession>
<sequence length="286" mass="29254">MYRVKTAAVLLSGLAALGTAQEEMVKLDPSDVALGCATICGPIVELTDICHVGSHPDFKRKIKRRRISKRQVVTNAFGLVVPAPQPTPAASQRVITVTTVVTLTATPSQAVPGLTPTPAAGAGGVVNPPLASSSVWTTTMTMVLPEDDADAGASADLPVDDGGAGEYAEQTEAEVVVEDAERVCVCQNKSFDVALVSGLCTSCIQQAGYAPGSMGEIMNQCQFAEQVYGDTSDKIVDNVRVKASPPSLAATSGGTLVSYSPPSPRHATGFAGALAAGVACGLALLL</sequence>
<dbReference type="Proteomes" id="UP000838763">
    <property type="component" value="Unassembled WGS sequence"/>
</dbReference>
<evidence type="ECO:0000313" key="3">
    <source>
        <dbReference type="Proteomes" id="UP000838763"/>
    </source>
</evidence>